<feature type="transmembrane region" description="Helical" evidence="2">
    <location>
        <begin position="49"/>
        <end position="66"/>
    </location>
</feature>
<protein>
    <recommendedName>
        <fullName evidence="5">DNA-binding transcriptional regulator of glucitol operon</fullName>
    </recommendedName>
</protein>
<accession>A0A6M6JEY3</accession>
<dbReference type="AlphaFoldDB" id="A0A6M6JEY3"/>
<keyword evidence="4" id="KW-1185">Reference proteome</keyword>
<evidence type="ECO:0008006" key="5">
    <source>
        <dbReference type="Google" id="ProtNLM"/>
    </source>
</evidence>
<keyword evidence="2" id="KW-0472">Membrane</keyword>
<feature type="transmembrane region" description="Helical" evidence="2">
    <location>
        <begin position="12"/>
        <end position="29"/>
    </location>
</feature>
<dbReference type="RefSeq" id="WP_172155948.1">
    <property type="nucleotide sequence ID" value="NZ_CP053564.1"/>
</dbReference>
<feature type="compositionally biased region" description="Low complexity" evidence="1">
    <location>
        <begin position="87"/>
        <end position="105"/>
    </location>
</feature>
<evidence type="ECO:0000313" key="4">
    <source>
        <dbReference type="Proteomes" id="UP000505377"/>
    </source>
</evidence>
<evidence type="ECO:0000256" key="2">
    <source>
        <dbReference type="SAM" id="Phobius"/>
    </source>
</evidence>
<dbReference type="EMBL" id="CP053564">
    <property type="protein sequence ID" value="QJY45643.1"/>
    <property type="molecule type" value="Genomic_DNA"/>
</dbReference>
<gene>
    <name evidence="3" type="ORF">HOP40_07380</name>
</gene>
<name>A0A6M6JEY3_9PSEU</name>
<sequence>MLRLALSPRWMLWHLLTLGAMLTCGWLAVWQWQRAGSALGSALNVGYGLQWPVFALFFGVMWWRFLRLEARGLPEAPEPEPAPAPAAEPAAPAAPEPASDAAPSPFTARPREAVPELTEDENPRLVAYNQMLRQLAERDSR</sequence>
<reference evidence="3 4" key="1">
    <citation type="submission" date="2020-05" db="EMBL/GenBank/DDBJ databases">
        <authorList>
            <person name="Mo P."/>
        </authorList>
    </citation>
    <scope>NUCLEOTIDE SEQUENCE [LARGE SCALE GENOMIC DNA]</scope>
    <source>
        <strain evidence="3 4">Gen01</strain>
    </source>
</reference>
<evidence type="ECO:0000256" key="1">
    <source>
        <dbReference type="SAM" id="MobiDB-lite"/>
    </source>
</evidence>
<dbReference type="KEGG" id="pbro:HOP40_07380"/>
<dbReference type="Proteomes" id="UP000505377">
    <property type="component" value="Chromosome"/>
</dbReference>
<keyword evidence="2" id="KW-0812">Transmembrane</keyword>
<proteinExistence type="predicted"/>
<keyword evidence="2" id="KW-1133">Transmembrane helix</keyword>
<feature type="region of interest" description="Disordered" evidence="1">
    <location>
        <begin position="74"/>
        <end position="125"/>
    </location>
</feature>
<evidence type="ECO:0000313" key="3">
    <source>
        <dbReference type="EMBL" id="QJY45643.1"/>
    </source>
</evidence>
<organism evidence="3 4">
    <name type="scientific">Pseudonocardia broussonetiae</name>
    <dbReference type="NCBI Taxonomy" id="2736640"/>
    <lineage>
        <taxon>Bacteria</taxon>
        <taxon>Bacillati</taxon>
        <taxon>Actinomycetota</taxon>
        <taxon>Actinomycetes</taxon>
        <taxon>Pseudonocardiales</taxon>
        <taxon>Pseudonocardiaceae</taxon>
        <taxon>Pseudonocardia</taxon>
    </lineage>
</organism>